<keyword evidence="3" id="KW-1185">Reference proteome</keyword>
<name>A0ABT7BYP9_9CYAN</name>
<keyword evidence="1" id="KW-0812">Transmembrane</keyword>
<feature type="transmembrane region" description="Helical" evidence="1">
    <location>
        <begin position="12"/>
        <end position="30"/>
    </location>
</feature>
<evidence type="ECO:0000313" key="2">
    <source>
        <dbReference type="EMBL" id="MDJ1184334.1"/>
    </source>
</evidence>
<organism evidence="2 3">
    <name type="scientific">Roseofilum casamattae BLCC-M143</name>
    <dbReference type="NCBI Taxonomy" id="3022442"/>
    <lineage>
        <taxon>Bacteria</taxon>
        <taxon>Bacillati</taxon>
        <taxon>Cyanobacteriota</taxon>
        <taxon>Cyanophyceae</taxon>
        <taxon>Desertifilales</taxon>
        <taxon>Desertifilaceae</taxon>
        <taxon>Roseofilum</taxon>
        <taxon>Roseofilum casamattae</taxon>
    </lineage>
</organism>
<keyword evidence="1" id="KW-1133">Transmembrane helix</keyword>
<feature type="transmembrane region" description="Helical" evidence="1">
    <location>
        <begin position="36"/>
        <end position="58"/>
    </location>
</feature>
<evidence type="ECO:0000256" key="1">
    <source>
        <dbReference type="SAM" id="Phobius"/>
    </source>
</evidence>
<gene>
    <name evidence="2" type="ORF">PMH09_14205</name>
</gene>
<sequence>MSVIYKHVQLGTTTLAVIIPIILIIFLSLFRLSLPVAAAISILIAIIAVIFATLTVTVTETQVQCQFSFGLIRKAFPISEISRVAIAKNPWYYGWGIRLTPKGWMFNVSGLDAVELELNSGSYFRIGTDEPEALHAAISRSLELRRDP</sequence>
<comment type="caution">
    <text evidence="2">The sequence shown here is derived from an EMBL/GenBank/DDBJ whole genome shotgun (WGS) entry which is preliminary data.</text>
</comment>
<dbReference type="RefSeq" id="WP_283758987.1">
    <property type="nucleotide sequence ID" value="NZ_JAQOSQ010000014.1"/>
</dbReference>
<reference evidence="2 3" key="1">
    <citation type="submission" date="2023-01" db="EMBL/GenBank/DDBJ databases">
        <title>Novel diversity within Roseofilum (Cyanobacteria; Desertifilaceae) from marine benthic mats with descriptions of four novel species.</title>
        <authorList>
            <person name="Wang Y."/>
            <person name="Berthold D.E."/>
            <person name="Hu J."/>
            <person name="Lefler F.W."/>
            <person name="Laughinghouse H.D. IV."/>
        </authorList>
    </citation>
    <scope>NUCLEOTIDE SEQUENCE [LARGE SCALE GENOMIC DNA]</scope>
    <source>
        <strain evidence="2 3">BLCC-M143</strain>
    </source>
</reference>
<protein>
    <recommendedName>
        <fullName evidence="4">Bacterial Pleckstrin homology domain-containing protein</fullName>
    </recommendedName>
</protein>
<evidence type="ECO:0000313" key="3">
    <source>
        <dbReference type="Proteomes" id="UP001232992"/>
    </source>
</evidence>
<proteinExistence type="predicted"/>
<keyword evidence="1" id="KW-0472">Membrane</keyword>
<accession>A0ABT7BYP9</accession>
<evidence type="ECO:0008006" key="4">
    <source>
        <dbReference type="Google" id="ProtNLM"/>
    </source>
</evidence>
<dbReference type="Proteomes" id="UP001232992">
    <property type="component" value="Unassembled WGS sequence"/>
</dbReference>
<dbReference type="EMBL" id="JAQOSQ010000014">
    <property type="protein sequence ID" value="MDJ1184334.1"/>
    <property type="molecule type" value="Genomic_DNA"/>
</dbReference>